<dbReference type="GO" id="GO:0043200">
    <property type="term" value="P:response to amino acid"/>
    <property type="evidence" value="ECO:0007669"/>
    <property type="project" value="TreeGrafter"/>
</dbReference>
<dbReference type="InterPro" id="IPR019887">
    <property type="entry name" value="Tscrpt_reg_AsnC/Lrp_C"/>
</dbReference>
<dbReference type="CDD" id="cd00090">
    <property type="entry name" value="HTH_ARSR"/>
    <property type="match status" value="1"/>
</dbReference>
<dbReference type="RefSeq" id="WP_084058997.1">
    <property type="nucleotide sequence ID" value="NZ_FWXF01000025.1"/>
</dbReference>
<keyword evidence="1" id="KW-0805">Transcription regulation</keyword>
<keyword evidence="6" id="KW-1185">Reference proteome</keyword>
<gene>
    <name evidence="5" type="ORF">SAMN02746041_03107</name>
</gene>
<dbReference type="PANTHER" id="PTHR30154">
    <property type="entry name" value="LEUCINE-RESPONSIVE REGULATORY PROTEIN"/>
    <property type="match status" value="1"/>
</dbReference>
<dbReference type="InterPro" id="IPR000485">
    <property type="entry name" value="AsnC-type_HTH_dom"/>
</dbReference>
<dbReference type="InterPro" id="IPR036388">
    <property type="entry name" value="WH-like_DNA-bd_sf"/>
</dbReference>
<dbReference type="OrthoDB" id="529868at2"/>
<dbReference type="Pfam" id="PF13404">
    <property type="entry name" value="HTH_AsnC-type"/>
    <property type="match status" value="1"/>
</dbReference>
<dbReference type="SMART" id="SM00344">
    <property type="entry name" value="HTH_ASNC"/>
    <property type="match status" value="1"/>
</dbReference>
<dbReference type="STRING" id="1121390.SAMN02746041_03107"/>
<dbReference type="GO" id="GO:0005829">
    <property type="term" value="C:cytosol"/>
    <property type="evidence" value="ECO:0007669"/>
    <property type="project" value="TreeGrafter"/>
</dbReference>
<dbReference type="InterPro" id="IPR011991">
    <property type="entry name" value="ArsR-like_HTH"/>
</dbReference>
<dbReference type="AlphaFoldDB" id="A0A1W1XV69"/>
<evidence type="ECO:0000313" key="5">
    <source>
        <dbReference type="EMBL" id="SMC27880.1"/>
    </source>
</evidence>
<evidence type="ECO:0000313" key="6">
    <source>
        <dbReference type="Proteomes" id="UP000192783"/>
    </source>
</evidence>
<dbReference type="PANTHER" id="PTHR30154:SF34">
    <property type="entry name" value="TRANSCRIPTIONAL REGULATOR AZLB"/>
    <property type="match status" value="1"/>
</dbReference>
<dbReference type="Pfam" id="PF01037">
    <property type="entry name" value="AsnC_trans_reg"/>
    <property type="match status" value="1"/>
</dbReference>
<dbReference type="GO" id="GO:0043565">
    <property type="term" value="F:sequence-specific DNA binding"/>
    <property type="evidence" value="ECO:0007669"/>
    <property type="project" value="InterPro"/>
</dbReference>
<evidence type="ECO:0000256" key="3">
    <source>
        <dbReference type="ARBA" id="ARBA00023163"/>
    </source>
</evidence>
<dbReference type="InterPro" id="IPR036390">
    <property type="entry name" value="WH_DNA-bd_sf"/>
</dbReference>
<dbReference type="Proteomes" id="UP000192783">
    <property type="component" value="Unassembled WGS sequence"/>
</dbReference>
<reference evidence="5 6" key="1">
    <citation type="submission" date="2017-04" db="EMBL/GenBank/DDBJ databases">
        <authorList>
            <person name="Afonso C.L."/>
            <person name="Miller P.J."/>
            <person name="Scott M.A."/>
            <person name="Spackman E."/>
            <person name="Goraichik I."/>
            <person name="Dimitrov K.M."/>
            <person name="Suarez D.L."/>
            <person name="Swayne D.E."/>
        </authorList>
    </citation>
    <scope>NUCLEOTIDE SEQUENCE [LARGE SCALE GENOMIC DNA]</scope>
    <source>
        <strain evidence="5 6">DSM 13146</strain>
    </source>
</reference>
<dbReference type="InterPro" id="IPR019888">
    <property type="entry name" value="Tscrpt_reg_AsnC-like"/>
</dbReference>
<dbReference type="SUPFAM" id="SSF54909">
    <property type="entry name" value="Dimeric alpha+beta barrel"/>
    <property type="match status" value="1"/>
</dbReference>
<protein>
    <submittedName>
        <fullName evidence="5">Lrp/AsnC family transcriptional regulator, regulator for asnA, asnC and gidA</fullName>
    </submittedName>
</protein>
<proteinExistence type="predicted"/>
<dbReference type="PROSITE" id="PS50956">
    <property type="entry name" value="HTH_ASNC_2"/>
    <property type="match status" value="1"/>
</dbReference>
<feature type="domain" description="HTH asnC-type" evidence="4">
    <location>
        <begin position="3"/>
        <end position="63"/>
    </location>
</feature>
<evidence type="ECO:0000256" key="1">
    <source>
        <dbReference type="ARBA" id="ARBA00023015"/>
    </source>
</evidence>
<evidence type="ECO:0000256" key="2">
    <source>
        <dbReference type="ARBA" id="ARBA00023125"/>
    </source>
</evidence>
<keyword evidence="3" id="KW-0804">Transcription</keyword>
<name>A0A1W1XV69_9BACT</name>
<dbReference type="SUPFAM" id="SSF46785">
    <property type="entry name" value="Winged helix' DNA-binding domain"/>
    <property type="match status" value="1"/>
</dbReference>
<dbReference type="InterPro" id="IPR011008">
    <property type="entry name" value="Dimeric_a/b-barrel"/>
</dbReference>
<sequence length="147" mass="16528">MKIDETNLAIIKHLRQGRRSFRKIAEALGLTENTVRNRVQRLMDEKVLSITGVVDPGALPGHRLVIVGVKLHDMDMVGAAEAFKALRGVVAVTIVTGRYDLMVLVLLNQEFDLLQFYTEEVSKVSNVQSVETFVVYKTFNIKVPYVL</sequence>
<keyword evidence="2" id="KW-0238">DNA-binding</keyword>
<accession>A0A1W1XV69</accession>
<dbReference type="Gene3D" id="1.10.10.10">
    <property type="entry name" value="Winged helix-like DNA-binding domain superfamily/Winged helix DNA-binding domain"/>
    <property type="match status" value="1"/>
</dbReference>
<dbReference type="Gene3D" id="3.30.70.920">
    <property type="match status" value="1"/>
</dbReference>
<dbReference type="GO" id="GO:0006355">
    <property type="term" value="P:regulation of DNA-templated transcription"/>
    <property type="evidence" value="ECO:0007669"/>
    <property type="project" value="UniProtKB-ARBA"/>
</dbReference>
<evidence type="ECO:0000259" key="4">
    <source>
        <dbReference type="PROSITE" id="PS50956"/>
    </source>
</evidence>
<dbReference type="EMBL" id="FWXF01000025">
    <property type="protein sequence ID" value="SMC27880.1"/>
    <property type="molecule type" value="Genomic_DNA"/>
</dbReference>
<organism evidence="5 6">
    <name type="scientific">Desulfacinum hydrothermale DSM 13146</name>
    <dbReference type="NCBI Taxonomy" id="1121390"/>
    <lineage>
        <taxon>Bacteria</taxon>
        <taxon>Pseudomonadati</taxon>
        <taxon>Thermodesulfobacteriota</taxon>
        <taxon>Syntrophobacteria</taxon>
        <taxon>Syntrophobacterales</taxon>
        <taxon>Syntrophobacteraceae</taxon>
        <taxon>Desulfacinum</taxon>
    </lineage>
</organism>